<dbReference type="AlphaFoldDB" id="A0A9W7ALH7"/>
<evidence type="ECO:0000313" key="2">
    <source>
        <dbReference type="EMBL" id="GMH72751.1"/>
    </source>
</evidence>
<reference evidence="2" key="1">
    <citation type="submission" date="2022-07" db="EMBL/GenBank/DDBJ databases">
        <title>Genome analysis of Parmales, a sister group of diatoms, reveals the evolutionary specialization of diatoms from phago-mixotrophs to photoautotrophs.</title>
        <authorList>
            <person name="Ban H."/>
            <person name="Sato S."/>
            <person name="Yoshikawa S."/>
            <person name="Kazumasa Y."/>
            <person name="Nakamura Y."/>
            <person name="Ichinomiya M."/>
            <person name="Saitoh K."/>
            <person name="Sato N."/>
            <person name="Blanc-Mathieu R."/>
            <person name="Endo H."/>
            <person name="Kuwata A."/>
            <person name="Ogata H."/>
        </authorList>
    </citation>
    <scope>NUCLEOTIDE SEQUENCE</scope>
</reference>
<protein>
    <submittedName>
        <fullName evidence="2">Uncharacterized protein</fullName>
    </submittedName>
</protein>
<name>A0A9W7ALH7_9STRA</name>
<organism evidence="2 3">
    <name type="scientific">Triparma retinervis</name>
    <dbReference type="NCBI Taxonomy" id="2557542"/>
    <lineage>
        <taxon>Eukaryota</taxon>
        <taxon>Sar</taxon>
        <taxon>Stramenopiles</taxon>
        <taxon>Ochrophyta</taxon>
        <taxon>Bolidophyceae</taxon>
        <taxon>Parmales</taxon>
        <taxon>Triparmaceae</taxon>
        <taxon>Triparma</taxon>
    </lineage>
</organism>
<sequence>MAGRRTSVIDSLFAEVNAQYDHDLVPVLPKHDQDTNKATLLGWNVVTQGATMNKQDEEVKQRARQAGNERRKLKELQAQLQRERRTKEKTKRREIAEYEKALLLLKRKEALAKGLRRPIRGEHAGDAQRRRHEFAKMLLGDFTSLERPAALTMKNEKVRLEPVLQHWLPQFKEERPTTQQRQEREKKGAGIVMDVDMRMAIRNRERKAMGVVGGFM</sequence>
<comment type="caution">
    <text evidence="2">The sequence shown here is derived from an EMBL/GenBank/DDBJ whole genome shotgun (WGS) entry which is preliminary data.</text>
</comment>
<keyword evidence="1" id="KW-0175">Coiled coil</keyword>
<gene>
    <name evidence="2" type="ORF">TrRE_jg12739</name>
</gene>
<feature type="coiled-coil region" evidence="1">
    <location>
        <begin position="59"/>
        <end position="108"/>
    </location>
</feature>
<evidence type="ECO:0000256" key="1">
    <source>
        <dbReference type="SAM" id="Coils"/>
    </source>
</evidence>
<dbReference type="EMBL" id="BRXZ01002911">
    <property type="protein sequence ID" value="GMH72751.1"/>
    <property type="molecule type" value="Genomic_DNA"/>
</dbReference>
<dbReference type="OrthoDB" id="194017at2759"/>
<dbReference type="Proteomes" id="UP001165082">
    <property type="component" value="Unassembled WGS sequence"/>
</dbReference>
<proteinExistence type="predicted"/>
<accession>A0A9W7ALH7</accession>
<keyword evidence="3" id="KW-1185">Reference proteome</keyword>
<evidence type="ECO:0000313" key="3">
    <source>
        <dbReference type="Proteomes" id="UP001165082"/>
    </source>
</evidence>